<name>A0ABW3CPX6_9ACTN</name>
<dbReference type="InterPro" id="IPR011051">
    <property type="entry name" value="RmlC_Cupin_sf"/>
</dbReference>
<gene>
    <name evidence="2" type="ORF">ACFQ07_29010</name>
</gene>
<dbReference type="InterPro" id="IPR014710">
    <property type="entry name" value="RmlC-like_jellyroll"/>
</dbReference>
<feature type="non-terminal residue" evidence="2">
    <location>
        <position position="85"/>
    </location>
</feature>
<evidence type="ECO:0000259" key="1">
    <source>
        <dbReference type="Pfam" id="PF07883"/>
    </source>
</evidence>
<dbReference type="Gene3D" id="2.60.120.10">
    <property type="entry name" value="Jelly Rolls"/>
    <property type="match status" value="1"/>
</dbReference>
<evidence type="ECO:0000313" key="3">
    <source>
        <dbReference type="Proteomes" id="UP001597083"/>
    </source>
</evidence>
<keyword evidence="3" id="KW-1185">Reference proteome</keyword>
<evidence type="ECO:0000313" key="2">
    <source>
        <dbReference type="EMBL" id="MFD0856315.1"/>
    </source>
</evidence>
<reference evidence="3" key="1">
    <citation type="journal article" date="2019" name="Int. J. Syst. Evol. Microbiol.">
        <title>The Global Catalogue of Microorganisms (GCM) 10K type strain sequencing project: providing services to taxonomists for standard genome sequencing and annotation.</title>
        <authorList>
            <consortium name="The Broad Institute Genomics Platform"/>
            <consortium name="The Broad Institute Genome Sequencing Center for Infectious Disease"/>
            <person name="Wu L."/>
            <person name="Ma J."/>
        </authorList>
    </citation>
    <scope>NUCLEOTIDE SEQUENCE [LARGE SCALE GENOMIC DNA]</scope>
    <source>
        <strain evidence="3">JCM 31696</strain>
    </source>
</reference>
<dbReference type="SUPFAM" id="SSF51182">
    <property type="entry name" value="RmlC-like cupins"/>
    <property type="match status" value="1"/>
</dbReference>
<dbReference type="Pfam" id="PF07883">
    <property type="entry name" value="Cupin_2"/>
    <property type="match status" value="1"/>
</dbReference>
<feature type="domain" description="Cupin type-2" evidence="1">
    <location>
        <begin position="32"/>
        <end position="75"/>
    </location>
</feature>
<comment type="caution">
    <text evidence="2">The sequence shown here is derived from an EMBL/GenBank/DDBJ whole genome shotgun (WGS) entry which is preliminary data.</text>
</comment>
<proteinExistence type="predicted"/>
<sequence length="85" mass="9169">MENPQRAAIAPTGTSPAGGVQQLSAAAFQDTRYEERFWVLSGSMTVWAGPEKAVLHSGDFFTVPRRTPHAVHSEPEGSRALMISS</sequence>
<organism evidence="2 3">
    <name type="scientific">Actinomadura adrarensis</name>
    <dbReference type="NCBI Taxonomy" id="1819600"/>
    <lineage>
        <taxon>Bacteria</taxon>
        <taxon>Bacillati</taxon>
        <taxon>Actinomycetota</taxon>
        <taxon>Actinomycetes</taxon>
        <taxon>Streptosporangiales</taxon>
        <taxon>Thermomonosporaceae</taxon>
        <taxon>Actinomadura</taxon>
    </lineage>
</organism>
<dbReference type="EMBL" id="JBHTIR010004061">
    <property type="protein sequence ID" value="MFD0856315.1"/>
    <property type="molecule type" value="Genomic_DNA"/>
</dbReference>
<accession>A0ABW3CPX6</accession>
<dbReference type="Proteomes" id="UP001597083">
    <property type="component" value="Unassembled WGS sequence"/>
</dbReference>
<protein>
    <submittedName>
        <fullName evidence="2">Cupin domain-containing protein</fullName>
    </submittedName>
</protein>
<dbReference type="InterPro" id="IPR013096">
    <property type="entry name" value="Cupin_2"/>
</dbReference>